<comment type="caution">
    <text evidence="3">The sequence shown here is derived from an EMBL/GenBank/DDBJ whole genome shotgun (WGS) entry which is preliminary data.</text>
</comment>
<sequence length="714" mass="76121">MSARERCVACARVRSRLPSIALVAALVVAGNATPAAAVSAEGPRLSVDLTSGRHPISPYIYGSNFTDEALAGELGLPVRRWGGNATTRYHFRHDTTNRASDWFFENIEEENANPAALPDGSSTDEFVDQDRRTGTATILTLPLIGWAPKARDGSCGFSVAKYGPQQRTDEWRPDCGNGVRPDGTLITGNDPHDTSVEVGAAYIADWLGHLTGKYGTAAQGGVKFYNLDNEPDIWHSTHRDVHPTGASSAELRDQAYLIGAAVKAADPGAKTLGPVGWGWTSWDFSGLDQETCARTGCWGNPPDRPARGGLPFTTWYLQQMKNYQDQHGVRVLDYFDMHFYPQAGGVAFGGGGDPAVNALRLRSTRALWDPAYTDESWIGTQVRLIPRMKDLVAANYPGTGTAITEYNWGALDHINGALAQADIFGIFGREGLDLATLWAPPSAGQPGAYAFRMYLNYDGAGSRFGDVAVGSTSADQGALSVYGAERTSDGALTVMVVNKSGAELTSAVDVTGRFAPAAQVHRYGASDLTAITRAPDQALTQTATGSTFTHTFPADSITLFVVPQQKAAARYRNLDPATRNNTIKPAFQAVNPGGQPIALKRVTMRYWFTRDGAGPITLACGQAQLGCSKVTRKVVPLATPRPGADAYLEVGFTANAGSLNPGKSTGGIELCLTRNHGTFIETGDHSWAAPTSGYVANPKVTVYVDGVRVAGVEP</sequence>
<organism evidence="3 4">
    <name type="scientific">Acrocarpospora macrocephala</name>
    <dbReference type="NCBI Taxonomy" id="150177"/>
    <lineage>
        <taxon>Bacteria</taxon>
        <taxon>Bacillati</taxon>
        <taxon>Actinomycetota</taxon>
        <taxon>Actinomycetes</taxon>
        <taxon>Streptosporangiales</taxon>
        <taxon>Streptosporangiaceae</taxon>
        <taxon>Acrocarpospora</taxon>
    </lineage>
</organism>
<evidence type="ECO:0000313" key="3">
    <source>
        <dbReference type="EMBL" id="GES13972.1"/>
    </source>
</evidence>
<keyword evidence="1" id="KW-0732">Signal</keyword>
<dbReference type="SUPFAM" id="SSF51445">
    <property type="entry name" value="(Trans)glycosidases"/>
    <property type="match status" value="1"/>
</dbReference>
<dbReference type="EMBL" id="BLAE01000052">
    <property type="protein sequence ID" value="GES13972.1"/>
    <property type="molecule type" value="Genomic_DNA"/>
</dbReference>
<accession>A0A5M3X054</accession>
<evidence type="ECO:0000256" key="1">
    <source>
        <dbReference type="SAM" id="SignalP"/>
    </source>
</evidence>
<feature type="domain" description="CBM3" evidence="2">
    <location>
        <begin position="563"/>
        <end position="714"/>
    </location>
</feature>
<dbReference type="Gene3D" id="3.20.20.80">
    <property type="entry name" value="Glycosidases"/>
    <property type="match status" value="1"/>
</dbReference>
<dbReference type="Gene3D" id="2.60.40.1180">
    <property type="entry name" value="Golgi alpha-mannosidase II"/>
    <property type="match status" value="1"/>
</dbReference>
<dbReference type="Proteomes" id="UP000331127">
    <property type="component" value="Unassembled WGS sequence"/>
</dbReference>
<evidence type="ECO:0000313" key="4">
    <source>
        <dbReference type="Proteomes" id="UP000331127"/>
    </source>
</evidence>
<feature type="signal peptide" evidence="1">
    <location>
        <begin position="1"/>
        <end position="37"/>
    </location>
</feature>
<proteinExistence type="predicted"/>
<dbReference type="SUPFAM" id="SSF49384">
    <property type="entry name" value="Carbohydrate-binding domain"/>
    <property type="match status" value="1"/>
</dbReference>
<dbReference type="InterPro" id="IPR017853">
    <property type="entry name" value="GH"/>
</dbReference>
<dbReference type="Pfam" id="PF00942">
    <property type="entry name" value="CBM_3"/>
    <property type="match status" value="1"/>
</dbReference>
<dbReference type="InterPro" id="IPR036966">
    <property type="entry name" value="CBM3_sf"/>
</dbReference>
<evidence type="ECO:0000259" key="2">
    <source>
        <dbReference type="PROSITE" id="PS51172"/>
    </source>
</evidence>
<dbReference type="InterPro" id="IPR013780">
    <property type="entry name" value="Glyco_hydro_b"/>
</dbReference>
<dbReference type="InterPro" id="IPR024745">
    <property type="entry name" value="GH44_cat"/>
</dbReference>
<dbReference type="GO" id="GO:0005975">
    <property type="term" value="P:carbohydrate metabolic process"/>
    <property type="evidence" value="ECO:0007669"/>
    <property type="project" value="InterPro"/>
</dbReference>
<dbReference type="Gene3D" id="2.60.40.710">
    <property type="entry name" value="Endoglucanase-like"/>
    <property type="match status" value="1"/>
</dbReference>
<dbReference type="InterPro" id="IPR008965">
    <property type="entry name" value="CBM2/CBM3_carb-bd_dom_sf"/>
</dbReference>
<reference evidence="3 4" key="1">
    <citation type="submission" date="2019-10" db="EMBL/GenBank/DDBJ databases">
        <title>Whole genome shotgun sequence of Acrocarpospora macrocephala NBRC 16266.</title>
        <authorList>
            <person name="Ichikawa N."/>
            <person name="Kimura A."/>
            <person name="Kitahashi Y."/>
            <person name="Komaki H."/>
            <person name="Oguchi A."/>
        </authorList>
    </citation>
    <scope>NUCLEOTIDE SEQUENCE [LARGE SCALE GENOMIC DNA]</scope>
    <source>
        <strain evidence="3 4">NBRC 16266</strain>
    </source>
</reference>
<dbReference type="PROSITE" id="PS51172">
    <property type="entry name" value="CBM3"/>
    <property type="match status" value="1"/>
</dbReference>
<dbReference type="SMART" id="SM01067">
    <property type="entry name" value="CBM_3"/>
    <property type="match status" value="1"/>
</dbReference>
<dbReference type="InterPro" id="IPR001956">
    <property type="entry name" value="CBM3"/>
</dbReference>
<feature type="chain" id="PRO_5024271600" description="CBM3 domain-containing protein" evidence="1">
    <location>
        <begin position="38"/>
        <end position="714"/>
    </location>
</feature>
<protein>
    <recommendedName>
        <fullName evidence="2">CBM3 domain-containing protein</fullName>
    </recommendedName>
</protein>
<name>A0A5M3X054_9ACTN</name>
<dbReference type="GO" id="GO:0030248">
    <property type="term" value="F:cellulose binding"/>
    <property type="evidence" value="ECO:0007669"/>
    <property type="project" value="InterPro"/>
</dbReference>
<keyword evidence="4" id="KW-1185">Reference proteome</keyword>
<gene>
    <name evidence="3" type="ORF">Amac_075690</name>
</gene>
<dbReference type="Pfam" id="PF12891">
    <property type="entry name" value="Glyco_hydro_44"/>
    <property type="match status" value="1"/>
</dbReference>
<dbReference type="AlphaFoldDB" id="A0A5M3X054"/>